<reference evidence="1" key="1">
    <citation type="journal article" date="2016" name="Gigascience">
        <title>De novo construction of an expanded transcriptome assembly for the western tarnished plant bug, Lygus hesperus.</title>
        <authorList>
            <person name="Tassone E.E."/>
            <person name="Geib S.M."/>
            <person name="Hall B."/>
            <person name="Fabrick J.A."/>
            <person name="Brent C.S."/>
            <person name="Hull J.J."/>
        </authorList>
    </citation>
    <scope>NUCLEOTIDE SEQUENCE</scope>
</reference>
<evidence type="ECO:0000313" key="1">
    <source>
        <dbReference type="EMBL" id="JAQ00062.1"/>
    </source>
</evidence>
<gene>
    <name evidence="1" type="ORF">g.94071</name>
</gene>
<organism evidence="1">
    <name type="scientific">Lygus hesperus</name>
    <name type="common">Western plant bug</name>
    <dbReference type="NCBI Taxonomy" id="30085"/>
    <lineage>
        <taxon>Eukaryota</taxon>
        <taxon>Metazoa</taxon>
        <taxon>Ecdysozoa</taxon>
        <taxon>Arthropoda</taxon>
        <taxon>Hexapoda</taxon>
        <taxon>Insecta</taxon>
        <taxon>Pterygota</taxon>
        <taxon>Neoptera</taxon>
        <taxon>Paraneoptera</taxon>
        <taxon>Hemiptera</taxon>
        <taxon>Heteroptera</taxon>
        <taxon>Panheteroptera</taxon>
        <taxon>Cimicomorpha</taxon>
        <taxon>Miridae</taxon>
        <taxon>Mirini</taxon>
        <taxon>Lygus</taxon>
    </lineage>
</organism>
<proteinExistence type="predicted"/>
<dbReference type="EMBL" id="GDHC01018567">
    <property type="protein sequence ID" value="JAQ00062.1"/>
    <property type="molecule type" value="Transcribed_RNA"/>
</dbReference>
<dbReference type="AlphaFoldDB" id="A0A146KYG3"/>
<accession>A0A146KYG3</accession>
<protein>
    <submittedName>
        <fullName evidence="1">Uncharacterized protein</fullName>
    </submittedName>
</protein>
<feature type="non-terminal residue" evidence="1">
    <location>
        <position position="117"/>
    </location>
</feature>
<name>A0A146KYG3_LYGHE</name>
<sequence>MTAVQKVVYPLTNVKTCLTLRTLIVMMRKLQVSSTTVNVHVLAQNIRSHHTTLDVPPWSTFTSRRRPGRLTLLAKLSQCKIVGMSFFVCHSLGQDTFTLCHFLFCRLILISNTFCST</sequence>